<feature type="signal peptide" evidence="12">
    <location>
        <begin position="1"/>
        <end position="20"/>
    </location>
</feature>
<evidence type="ECO:0000259" key="13">
    <source>
        <dbReference type="Pfam" id="PF01433"/>
    </source>
</evidence>
<evidence type="ECO:0000256" key="2">
    <source>
        <dbReference type="ARBA" id="ARBA00001947"/>
    </source>
</evidence>
<dbReference type="PANTHER" id="PTHR11533">
    <property type="entry name" value="PROTEASE M1 ZINC METALLOPROTEASE"/>
    <property type="match status" value="1"/>
</dbReference>
<dbReference type="GO" id="GO:0004177">
    <property type="term" value="F:aminopeptidase activity"/>
    <property type="evidence" value="ECO:0007669"/>
    <property type="project" value="UniProtKB-KW"/>
</dbReference>
<dbReference type="Proteomes" id="UP001501410">
    <property type="component" value="Unassembled WGS sequence"/>
</dbReference>
<dbReference type="PANTHER" id="PTHR11533:SF174">
    <property type="entry name" value="PUROMYCIN-SENSITIVE AMINOPEPTIDASE-RELATED"/>
    <property type="match status" value="1"/>
</dbReference>
<keyword evidence="11" id="KW-0482">Metalloprotease</keyword>
<keyword evidence="7" id="KW-0645">Protease</keyword>
<evidence type="ECO:0000256" key="11">
    <source>
        <dbReference type="ARBA" id="ARBA00023049"/>
    </source>
</evidence>
<sequence>MTRFVSLLLLLLVFTRIARAQEDEAYCKQMSAVQENEMRIAERRLQGRITRVTASEDIDIHYHRCNWYVDPAVNAIYGTVTTYFSALRDLNTVYFDLTYNMLADSVLYHGKRLSHGRSGDSLSCPLPVGISSGSFDSITVCYHGAPLSSGFGSFVLGKHAGIPAMFTLSEPYGAKDWWPCKNSVDDKIDSLDVTIRTPVAYTGVSNGLRTGSYTSGDTAVNIWKHRYPITSYLVAIAATNYQKFDKRVQLGSVLLPMETFCYPESFTTFESQTQSTLDALQLYHNLFGPYPFLKEKYGHTQFAWGGGEEHQTNSFVKDPGESLCAHELAHQWFGDKITCAAFTDIWLNEGFATHSASMFMESRHPESTLTTRRSEISNITSNPAGSVFVDDTTSVSRIFDFRLTYLKGSHLLYMLRLQMGDAAFWRGVQQYLKDERLAYRYARTRDLQQHLEASCNCTLDSFFRQWVYGQGYPSYRIDWTQIGTETVKFRISQSTSHSSVAMFQLKVPIRFYGKDRDTTLLADNQSNGQLYIRDIGFVADSVAFDPDLWLISGNNRVQRNDSLAAPDRNIVIYPNPFHEECEVMLTDFPGAYAAVIMYGANGQTLFKNVQPLYQGKAFVRIDGRRLAASTYFLLLIDQDGRKTTVPVQKF</sequence>
<dbReference type="RefSeq" id="WP_344826654.1">
    <property type="nucleotide sequence ID" value="NZ_BAABEZ010000022.1"/>
</dbReference>
<name>A0ABP8MVW3_9BACT</name>
<feature type="domain" description="Peptidase M1 membrane alanine aminopeptidase" evidence="13">
    <location>
        <begin position="321"/>
        <end position="466"/>
    </location>
</feature>
<keyword evidence="12" id="KW-0732">Signal</keyword>
<reference evidence="15" key="1">
    <citation type="journal article" date="2019" name="Int. J. Syst. Evol. Microbiol.">
        <title>The Global Catalogue of Microorganisms (GCM) 10K type strain sequencing project: providing services to taxonomists for standard genome sequencing and annotation.</title>
        <authorList>
            <consortium name="The Broad Institute Genomics Platform"/>
            <consortium name="The Broad Institute Genome Sequencing Center for Infectious Disease"/>
            <person name="Wu L."/>
            <person name="Ma J."/>
        </authorList>
    </citation>
    <scope>NUCLEOTIDE SEQUENCE [LARGE SCALE GENOMIC DNA]</scope>
    <source>
        <strain evidence="15">JCM 31921</strain>
    </source>
</reference>
<organism evidence="14 15">
    <name type="scientific">Rurimicrobium arvi</name>
    <dbReference type="NCBI Taxonomy" id="2049916"/>
    <lineage>
        <taxon>Bacteria</taxon>
        <taxon>Pseudomonadati</taxon>
        <taxon>Bacteroidota</taxon>
        <taxon>Chitinophagia</taxon>
        <taxon>Chitinophagales</taxon>
        <taxon>Chitinophagaceae</taxon>
        <taxon>Rurimicrobium</taxon>
    </lineage>
</organism>
<gene>
    <name evidence="14" type="ORF">GCM10023092_21320</name>
</gene>
<dbReference type="InterPro" id="IPR001930">
    <property type="entry name" value="Peptidase_M1"/>
</dbReference>
<dbReference type="PRINTS" id="PR00756">
    <property type="entry name" value="ALADIPTASE"/>
</dbReference>
<keyword evidence="15" id="KW-1185">Reference proteome</keyword>
<dbReference type="SUPFAM" id="SSF63737">
    <property type="entry name" value="Leukotriene A4 hydrolase N-terminal domain"/>
    <property type="match status" value="1"/>
</dbReference>
<dbReference type="Gene3D" id="1.10.390.10">
    <property type="entry name" value="Neutral Protease Domain 2"/>
    <property type="match status" value="1"/>
</dbReference>
<comment type="similarity">
    <text evidence="3">Belongs to the peptidase M1 family.</text>
</comment>
<comment type="cofactor">
    <cofactor evidence="2">
        <name>Zn(2+)</name>
        <dbReference type="ChEBI" id="CHEBI:29105"/>
    </cofactor>
</comment>
<dbReference type="InterPro" id="IPR014782">
    <property type="entry name" value="Peptidase_M1_dom"/>
</dbReference>
<evidence type="ECO:0000256" key="7">
    <source>
        <dbReference type="ARBA" id="ARBA00022670"/>
    </source>
</evidence>
<accession>A0ABP8MVW3</accession>
<evidence type="ECO:0000256" key="5">
    <source>
        <dbReference type="ARBA" id="ARBA00015611"/>
    </source>
</evidence>
<comment type="catalytic activity">
    <reaction evidence="1">
        <text>Release of an N-terminal amino acid, Xaa-|-Yaa- from a peptide, amide or arylamide. Xaa is preferably Ala, but may be most amino acids including Pro (slow action). When a terminal hydrophobic residue is followed by a prolyl residue, the two may be released as an intact Xaa-Pro dipeptide.</text>
        <dbReference type="EC" id="3.4.11.2"/>
    </reaction>
</comment>
<dbReference type="InterPro" id="IPR050344">
    <property type="entry name" value="Peptidase_M1_aminopeptidases"/>
</dbReference>
<dbReference type="InterPro" id="IPR027268">
    <property type="entry name" value="Peptidase_M4/M1_CTD_sf"/>
</dbReference>
<evidence type="ECO:0000256" key="3">
    <source>
        <dbReference type="ARBA" id="ARBA00010136"/>
    </source>
</evidence>
<evidence type="ECO:0000313" key="15">
    <source>
        <dbReference type="Proteomes" id="UP001501410"/>
    </source>
</evidence>
<keyword evidence="8" id="KW-0479">Metal-binding</keyword>
<dbReference type="Pfam" id="PF01433">
    <property type="entry name" value="Peptidase_M1"/>
    <property type="match status" value="1"/>
</dbReference>
<dbReference type="Gene3D" id="2.60.40.1730">
    <property type="entry name" value="tricorn interacting facor f3 domain"/>
    <property type="match status" value="1"/>
</dbReference>
<dbReference type="EMBL" id="BAABEZ010000022">
    <property type="protein sequence ID" value="GAA4456281.1"/>
    <property type="molecule type" value="Genomic_DNA"/>
</dbReference>
<evidence type="ECO:0000256" key="8">
    <source>
        <dbReference type="ARBA" id="ARBA00022723"/>
    </source>
</evidence>
<evidence type="ECO:0000256" key="12">
    <source>
        <dbReference type="SAM" id="SignalP"/>
    </source>
</evidence>
<dbReference type="CDD" id="cd09603">
    <property type="entry name" value="M1_APN_like"/>
    <property type="match status" value="1"/>
</dbReference>
<evidence type="ECO:0000256" key="10">
    <source>
        <dbReference type="ARBA" id="ARBA00022833"/>
    </source>
</evidence>
<dbReference type="InterPro" id="IPR042097">
    <property type="entry name" value="Aminopeptidase_N-like_N_sf"/>
</dbReference>
<proteinExistence type="inferred from homology"/>
<dbReference type="SUPFAM" id="SSF55486">
    <property type="entry name" value="Metalloproteases ('zincins'), catalytic domain"/>
    <property type="match status" value="1"/>
</dbReference>
<keyword evidence="6 14" id="KW-0031">Aminopeptidase</keyword>
<comment type="caution">
    <text evidence="14">The sequence shown here is derived from an EMBL/GenBank/DDBJ whole genome shotgun (WGS) entry which is preliminary data.</text>
</comment>
<evidence type="ECO:0000313" key="14">
    <source>
        <dbReference type="EMBL" id="GAA4456281.1"/>
    </source>
</evidence>
<feature type="chain" id="PRO_5045631562" description="Aminopeptidase N" evidence="12">
    <location>
        <begin position="21"/>
        <end position="650"/>
    </location>
</feature>
<dbReference type="EC" id="3.4.11.2" evidence="4"/>
<evidence type="ECO:0000256" key="6">
    <source>
        <dbReference type="ARBA" id="ARBA00022438"/>
    </source>
</evidence>
<evidence type="ECO:0000256" key="4">
    <source>
        <dbReference type="ARBA" id="ARBA00012564"/>
    </source>
</evidence>
<evidence type="ECO:0000256" key="9">
    <source>
        <dbReference type="ARBA" id="ARBA00022801"/>
    </source>
</evidence>
<evidence type="ECO:0000256" key="1">
    <source>
        <dbReference type="ARBA" id="ARBA00000098"/>
    </source>
</evidence>
<protein>
    <recommendedName>
        <fullName evidence="5">Aminopeptidase N</fullName>
        <ecNumber evidence="4">3.4.11.2</ecNumber>
    </recommendedName>
</protein>
<keyword evidence="10" id="KW-0862">Zinc</keyword>
<keyword evidence="9" id="KW-0378">Hydrolase</keyword>